<dbReference type="AlphaFoldDB" id="A0ABD0L112"/>
<gene>
    <name evidence="1" type="ORF">BaRGS_00015620</name>
</gene>
<comment type="caution">
    <text evidence="1">The sequence shown here is derived from an EMBL/GenBank/DDBJ whole genome shotgun (WGS) entry which is preliminary data.</text>
</comment>
<evidence type="ECO:0000313" key="2">
    <source>
        <dbReference type="Proteomes" id="UP001519460"/>
    </source>
</evidence>
<protein>
    <recommendedName>
        <fullName evidence="3">Secreted protein</fullName>
    </recommendedName>
</protein>
<keyword evidence="2" id="KW-1185">Reference proteome</keyword>
<evidence type="ECO:0008006" key="3">
    <source>
        <dbReference type="Google" id="ProtNLM"/>
    </source>
</evidence>
<reference evidence="1 2" key="1">
    <citation type="journal article" date="2023" name="Sci. Data">
        <title>Genome assembly of the Korean intertidal mud-creeper Batillaria attramentaria.</title>
        <authorList>
            <person name="Patra A.K."/>
            <person name="Ho P.T."/>
            <person name="Jun S."/>
            <person name="Lee S.J."/>
            <person name="Kim Y."/>
            <person name="Won Y.J."/>
        </authorList>
    </citation>
    <scope>NUCLEOTIDE SEQUENCE [LARGE SCALE GENOMIC DNA]</scope>
    <source>
        <strain evidence="1">Wonlab-2016</strain>
    </source>
</reference>
<dbReference type="Proteomes" id="UP001519460">
    <property type="component" value="Unassembled WGS sequence"/>
</dbReference>
<organism evidence="1 2">
    <name type="scientific">Batillaria attramentaria</name>
    <dbReference type="NCBI Taxonomy" id="370345"/>
    <lineage>
        <taxon>Eukaryota</taxon>
        <taxon>Metazoa</taxon>
        <taxon>Spiralia</taxon>
        <taxon>Lophotrochozoa</taxon>
        <taxon>Mollusca</taxon>
        <taxon>Gastropoda</taxon>
        <taxon>Caenogastropoda</taxon>
        <taxon>Sorbeoconcha</taxon>
        <taxon>Cerithioidea</taxon>
        <taxon>Batillariidae</taxon>
        <taxon>Batillaria</taxon>
    </lineage>
</organism>
<proteinExistence type="predicted"/>
<name>A0ABD0L112_9CAEN</name>
<evidence type="ECO:0000313" key="1">
    <source>
        <dbReference type="EMBL" id="KAK7493099.1"/>
    </source>
</evidence>
<sequence>MRVLSAKRDKRKLQMTIWRLGCVCVQVFFTPSAHVVGLERCRNSHLSKYSQKPSTHTRLIDSPVKCLRVSAYYRLRGEQEKRTSRIVRWLSL</sequence>
<dbReference type="EMBL" id="JACVVK020000096">
    <property type="protein sequence ID" value="KAK7493099.1"/>
    <property type="molecule type" value="Genomic_DNA"/>
</dbReference>
<accession>A0ABD0L112</accession>